<dbReference type="InterPro" id="IPR036291">
    <property type="entry name" value="NAD(P)-bd_dom_sf"/>
</dbReference>
<dbReference type="EMBL" id="CM010715">
    <property type="protein sequence ID" value="RZC44152.1"/>
    <property type="molecule type" value="Genomic_DNA"/>
</dbReference>
<evidence type="ECO:0000259" key="2">
    <source>
        <dbReference type="Pfam" id="PF03435"/>
    </source>
</evidence>
<dbReference type="PANTHER" id="PTHR12286:SF5">
    <property type="entry name" value="SACCHAROPINE DEHYDROGENASE-LIKE OXIDOREDUCTASE"/>
    <property type="match status" value="1"/>
</dbReference>
<feature type="domain" description="Saccharopine dehydrogenase NADP binding" evidence="2">
    <location>
        <begin position="7"/>
        <end position="145"/>
    </location>
</feature>
<dbReference type="OrthoDB" id="10268090at2759"/>
<comment type="similarity">
    <text evidence="1">Belongs to the saccharopine dehydrogenase family.</text>
</comment>
<dbReference type="GO" id="GO:0009247">
    <property type="term" value="P:glycolipid biosynthetic process"/>
    <property type="evidence" value="ECO:0007669"/>
    <property type="project" value="TreeGrafter"/>
</dbReference>
<dbReference type="OMA" id="KRPVQMH"/>
<dbReference type="GO" id="GO:0005886">
    <property type="term" value="C:plasma membrane"/>
    <property type="evidence" value="ECO:0007669"/>
    <property type="project" value="TreeGrafter"/>
</dbReference>
<gene>
    <name evidence="3" type="ORF">C5167_037095</name>
</gene>
<dbReference type="InterPro" id="IPR005097">
    <property type="entry name" value="Sacchrp_dh_NADP-bd"/>
</dbReference>
<sequence length="454" mass="49467">MANSCDVVILGASGFTGKYVVREALKFLNTTSSSTSPLITLGLAGRNPTKLSETLKWALSNSEFQNPDSISIIKADVSDPSSLKDLCSKTKLILNCVGPFRLYGEPVVSACVEAGCDYFDICGEPEFMEKMEAVYHQKAVENGSLLISACGFDSVPAELGFMFNSKQWEAPAVPNRVEAYLSLESDKRIVGNFGTLESAVLGIANVDQLQALRKSRPRRARPVIPGPPPSKGPLIEHQKNVGLWAVKLPSADAIVVRRTLSTLTENPHGLSGVSESDEHIEKRKNFWQAVKPAHFGVKLGSKSLFSIFRYIMVGVNIGLLGSLNIGRWLILKFPSIFTLGWFRKKGPSEEEVESATFKMWFVGQGYSSANLASQEANSKPDTEIITRVMGPEIGYLTTPIILLQCALIVLSQRKNLPKGGVFPPGIVFGPTDLQERLQQNGISFDVISKNALSS</sequence>
<name>A0A4Y7I8W4_PAPSO</name>
<reference evidence="3 4" key="1">
    <citation type="journal article" date="2018" name="Science">
        <title>The opium poppy genome and morphinan production.</title>
        <authorList>
            <person name="Guo L."/>
            <person name="Winzer T."/>
            <person name="Yang X."/>
            <person name="Li Y."/>
            <person name="Ning Z."/>
            <person name="He Z."/>
            <person name="Teodor R."/>
            <person name="Lu Y."/>
            <person name="Bowser T.A."/>
            <person name="Graham I.A."/>
            <person name="Ye K."/>
        </authorList>
    </citation>
    <scope>NUCLEOTIDE SEQUENCE [LARGE SCALE GENOMIC DNA]</scope>
    <source>
        <strain evidence="4">cv. HN1</strain>
        <tissue evidence="3">Leaves</tissue>
    </source>
</reference>
<evidence type="ECO:0000313" key="4">
    <source>
        <dbReference type="Proteomes" id="UP000316621"/>
    </source>
</evidence>
<evidence type="ECO:0000313" key="3">
    <source>
        <dbReference type="EMBL" id="RZC44152.1"/>
    </source>
</evidence>
<dbReference type="GO" id="GO:0005811">
    <property type="term" value="C:lipid droplet"/>
    <property type="evidence" value="ECO:0007669"/>
    <property type="project" value="TreeGrafter"/>
</dbReference>
<evidence type="ECO:0000256" key="1">
    <source>
        <dbReference type="ARBA" id="ARBA00038048"/>
    </source>
</evidence>
<dbReference type="GO" id="GO:0005739">
    <property type="term" value="C:mitochondrion"/>
    <property type="evidence" value="ECO:0007669"/>
    <property type="project" value="TreeGrafter"/>
</dbReference>
<dbReference type="Pfam" id="PF03435">
    <property type="entry name" value="Sacchrp_dh_NADP"/>
    <property type="match status" value="1"/>
</dbReference>
<dbReference type="STRING" id="3469.A0A4Y7I8W4"/>
<dbReference type="AlphaFoldDB" id="A0A4Y7I8W4"/>
<dbReference type="Gene3D" id="3.40.50.720">
    <property type="entry name" value="NAD(P)-binding Rossmann-like Domain"/>
    <property type="match status" value="1"/>
</dbReference>
<dbReference type="SUPFAM" id="SSF51735">
    <property type="entry name" value="NAD(P)-binding Rossmann-fold domains"/>
    <property type="match status" value="1"/>
</dbReference>
<dbReference type="Proteomes" id="UP000316621">
    <property type="component" value="Chromosome 1"/>
</dbReference>
<dbReference type="PANTHER" id="PTHR12286">
    <property type="entry name" value="SACCHAROPINE DEHYDROGENASE-LIKE OXIDOREDUCTASE"/>
    <property type="match status" value="1"/>
</dbReference>
<organism evidence="3 4">
    <name type="scientific">Papaver somniferum</name>
    <name type="common">Opium poppy</name>
    <dbReference type="NCBI Taxonomy" id="3469"/>
    <lineage>
        <taxon>Eukaryota</taxon>
        <taxon>Viridiplantae</taxon>
        <taxon>Streptophyta</taxon>
        <taxon>Embryophyta</taxon>
        <taxon>Tracheophyta</taxon>
        <taxon>Spermatophyta</taxon>
        <taxon>Magnoliopsida</taxon>
        <taxon>Ranunculales</taxon>
        <taxon>Papaveraceae</taxon>
        <taxon>Papaveroideae</taxon>
        <taxon>Papaver</taxon>
    </lineage>
</organism>
<accession>A0A4Y7I8W4</accession>
<protein>
    <recommendedName>
        <fullName evidence="2">Saccharopine dehydrogenase NADP binding domain-containing protein</fullName>
    </recommendedName>
</protein>
<keyword evidence="4" id="KW-1185">Reference proteome</keyword>
<dbReference type="Gramene" id="RZC44152">
    <property type="protein sequence ID" value="RZC44152"/>
    <property type="gene ID" value="C5167_037095"/>
</dbReference>
<dbReference type="InterPro" id="IPR051276">
    <property type="entry name" value="Saccharopine_DH-like_oxidrdct"/>
</dbReference>
<proteinExistence type="inferred from homology"/>